<evidence type="ECO:0000313" key="2">
    <source>
        <dbReference type="EMBL" id="GFY47666.1"/>
    </source>
</evidence>
<feature type="compositionally biased region" description="Low complexity" evidence="1">
    <location>
        <begin position="27"/>
        <end position="45"/>
    </location>
</feature>
<evidence type="ECO:0000313" key="3">
    <source>
        <dbReference type="Proteomes" id="UP000886998"/>
    </source>
</evidence>
<gene>
    <name evidence="2" type="ORF">TNIN_104831</name>
</gene>
<evidence type="ECO:0000256" key="1">
    <source>
        <dbReference type="SAM" id="MobiDB-lite"/>
    </source>
</evidence>
<protein>
    <submittedName>
        <fullName evidence="2">Uncharacterized protein</fullName>
    </submittedName>
</protein>
<reference evidence="2" key="1">
    <citation type="submission" date="2020-08" db="EMBL/GenBank/DDBJ databases">
        <title>Multicomponent nature underlies the extraordinary mechanical properties of spider dragline silk.</title>
        <authorList>
            <person name="Kono N."/>
            <person name="Nakamura H."/>
            <person name="Mori M."/>
            <person name="Yoshida Y."/>
            <person name="Ohtoshi R."/>
            <person name="Malay A.D."/>
            <person name="Moran D.A.P."/>
            <person name="Tomita M."/>
            <person name="Numata K."/>
            <person name="Arakawa K."/>
        </authorList>
    </citation>
    <scope>NUCLEOTIDE SEQUENCE</scope>
</reference>
<comment type="caution">
    <text evidence="2">The sequence shown here is derived from an EMBL/GenBank/DDBJ whole genome shotgun (WGS) entry which is preliminary data.</text>
</comment>
<dbReference type="EMBL" id="BMAV01006050">
    <property type="protein sequence ID" value="GFY47666.1"/>
    <property type="molecule type" value="Genomic_DNA"/>
</dbReference>
<proteinExistence type="predicted"/>
<feature type="region of interest" description="Disordered" evidence="1">
    <location>
        <begin position="21"/>
        <end position="53"/>
    </location>
</feature>
<dbReference type="AlphaFoldDB" id="A0A8X6X977"/>
<sequence length="161" mass="17513">MKIFTKIKWPPLNLLQSSHLPAKPNISQSTPAVSTSTSSIAATVSKPQPPTPVSEAMLSAANIIITPNEPSSSIISASPSYPDVLATTAPSRTTHYPKQNSSMEKKELPKEQKVKYRFLQGYTSFTLPSIVPVRFSGSVVHSSDPSSWYAWKQTVVLAEID</sequence>
<name>A0A8X6X977_9ARAC</name>
<dbReference type="Proteomes" id="UP000886998">
    <property type="component" value="Unassembled WGS sequence"/>
</dbReference>
<accession>A0A8X6X977</accession>
<organism evidence="2 3">
    <name type="scientific">Trichonephila inaurata madagascariensis</name>
    <dbReference type="NCBI Taxonomy" id="2747483"/>
    <lineage>
        <taxon>Eukaryota</taxon>
        <taxon>Metazoa</taxon>
        <taxon>Ecdysozoa</taxon>
        <taxon>Arthropoda</taxon>
        <taxon>Chelicerata</taxon>
        <taxon>Arachnida</taxon>
        <taxon>Araneae</taxon>
        <taxon>Araneomorphae</taxon>
        <taxon>Entelegynae</taxon>
        <taxon>Araneoidea</taxon>
        <taxon>Nephilidae</taxon>
        <taxon>Trichonephila</taxon>
        <taxon>Trichonephila inaurata</taxon>
    </lineage>
</organism>
<keyword evidence="3" id="KW-1185">Reference proteome</keyword>